<name>A0A0W4ZCK1_PNEC8</name>
<dbReference type="GO" id="GO:0030015">
    <property type="term" value="C:CCR4-NOT core complex"/>
    <property type="evidence" value="ECO:0007669"/>
    <property type="project" value="InterPro"/>
</dbReference>
<evidence type="ECO:0000256" key="3">
    <source>
        <dbReference type="ARBA" id="ARBA00023163"/>
    </source>
</evidence>
<proteinExistence type="inferred from homology"/>
<keyword evidence="3" id="KW-0804">Transcription</keyword>
<evidence type="ECO:0000313" key="6">
    <source>
        <dbReference type="EMBL" id="KTW26162.1"/>
    </source>
</evidence>
<dbReference type="InterPro" id="IPR038635">
    <property type="entry name" value="CCR4-NOT_su2/3/5_C_sf"/>
</dbReference>
<dbReference type="OrthoDB" id="25391at2759"/>
<dbReference type="GO" id="GO:0000289">
    <property type="term" value="P:nuclear-transcribed mRNA poly(A) tail shortening"/>
    <property type="evidence" value="ECO:0007669"/>
    <property type="project" value="UniProtKB-ARBA"/>
</dbReference>
<comment type="similarity">
    <text evidence="1">Belongs to the CNOT2/3/5 family.</text>
</comment>
<dbReference type="InterPro" id="IPR007282">
    <property type="entry name" value="NOT2/3/5_C"/>
</dbReference>
<dbReference type="Gene3D" id="2.30.30.1020">
    <property type="entry name" value="CCR4-NOT complex subunit 2/3/5, C-terminal domain"/>
    <property type="match status" value="1"/>
</dbReference>
<dbReference type="GO" id="GO:0006355">
    <property type="term" value="P:regulation of DNA-templated transcription"/>
    <property type="evidence" value="ECO:0007669"/>
    <property type="project" value="InterPro"/>
</dbReference>
<dbReference type="GeneID" id="28937774"/>
<dbReference type="EMBL" id="LFVZ01000014">
    <property type="protein sequence ID" value="KTW26162.1"/>
    <property type="molecule type" value="Genomic_DNA"/>
</dbReference>
<keyword evidence="2" id="KW-0805">Transcription regulation</keyword>
<gene>
    <name evidence="6" type="ORF">T552_03053</name>
</gene>
<dbReference type="Proteomes" id="UP000054454">
    <property type="component" value="Unassembled WGS sequence"/>
</dbReference>
<dbReference type="Pfam" id="PF04153">
    <property type="entry name" value="NOT2_3_5_C"/>
    <property type="match status" value="1"/>
</dbReference>
<evidence type="ECO:0000256" key="1">
    <source>
        <dbReference type="ARBA" id="ARBA00007682"/>
    </source>
</evidence>
<comment type="caution">
    <text evidence="6">The sequence shown here is derived from an EMBL/GenBank/DDBJ whole genome shotgun (WGS) entry which is preliminary data.</text>
</comment>
<evidence type="ECO:0000256" key="4">
    <source>
        <dbReference type="SAM" id="MobiDB-lite"/>
    </source>
</evidence>
<feature type="region of interest" description="Disordered" evidence="4">
    <location>
        <begin position="211"/>
        <end position="233"/>
    </location>
</feature>
<dbReference type="VEuPathDB" id="FungiDB:T552_03053"/>
<protein>
    <recommendedName>
        <fullName evidence="5">NOT2/NOT3/NOT5 C-terminal domain-containing protein</fullName>
    </recommendedName>
</protein>
<keyword evidence="7" id="KW-1185">Reference proteome</keyword>
<accession>A0A0W4ZCK1</accession>
<dbReference type="InterPro" id="IPR040168">
    <property type="entry name" value="Not2/3/5"/>
</dbReference>
<reference evidence="7" key="1">
    <citation type="journal article" date="2016" name="Nat. Commun.">
        <title>Genome analysis of three Pneumocystis species reveals adaptation mechanisms to life exclusively in mammalian hosts.</title>
        <authorList>
            <person name="Ma L."/>
            <person name="Chen Z."/>
            <person name="Huang D.W."/>
            <person name="Kutty G."/>
            <person name="Ishihara M."/>
            <person name="Wang H."/>
            <person name="Abouelleil A."/>
            <person name="Bishop L."/>
            <person name="Davey E."/>
            <person name="Deng R."/>
            <person name="Deng X."/>
            <person name="Fan L."/>
            <person name="Fantoni G."/>
            <person name="Fitzgerald M."/>
            <person name="Gogineni E."/>
            <person name="Goldberg J.M."/>
            <person name="Handley G."/>
            <person name="Hu X."/>
            <person name="Huber C."/>
            <person name="Jiao X."/>
            <person name="Jones K."/>
            <person name="Levin J.Z."/>
            <person name="Liu Y."/>
            <person name="Macdonald P."/>
            <person name="Melnikov A."/>
            <person name="Raley C."/>
            <person name="Sassi M."/>
            <person name="Sherman B.T."/>
            <person name="Song X."/>
            <person name="Sykes S."/>
            <person name="Tran B."/>
            <person name="Walsh L."/>
            <person name="Xia Y."/>
            <person name="Yang J."/>
            <person name="Young S."/>
            <person name="Zeng Q."/>
            <person name="Zheng X."/>
            <person name="Stephens R."/>
            <person name="Nusbaum C."/>
            <person name="Birren B.W."/>
            <person name="Azadi P."/>
            <person name="Lempicki R.A."/>
            <person name="Cuomo C.A."/>
            <person name="Kovacs J.A."/>
        </authorList>
    </citation>
    <scope>NUCLEOTIDE SEQUENCE [LARGE SCALE GENOMIC DNA]</scope>
    <source>
        <strain evidence="7">B80</strain>
    </source>
</reference>
<dbReference type="PANTHER" id="PTHR23326">
    <property type="entry name" value="CCR4 NOT-RELATED"/>
    <property type="match status" value="1"/>
</dbReference>
<sequence>MNRNGISQQIRPSIGYPSNSNISRKITPISVNNGGRISKGRIQSGSSWTLNPAATFQVLQPHSSSPKFVDTTHLSHSPTAISHPMSSENLANQMSPLDPSDFPALGTSSNTSLAHASNQYSEYAYSTINEHQKSQALLTHSLLTNTNGFPNNQDDFSSITSGIDMMKLGQKMNNVNAENSYTDAYSSILSPILKQQNTNQAMLSPHRSSLLSTMTSGSASLQKTRKNPSRTNVSSLDMIKDNFISILKPGVQSHNIIGDQEKMNTSKVNPDLLSSVERHSSSNSATNLFSSFPSDTSSNTSVVDAKESSAGQTLSLLTPVERFSLKGLLSIFRMENPDLNAMVLGSDLTALGLNLNNSDDRPLYMSFLSPWMDLNTTKAYSVPKFNLPACYNVQLAPPALSKIRNFSDETLFYIFYSMPRDAMQEAAAQELTNRNWRYHKELKLWLTKEPGVEPIQRTPQYERGQYIYFDYILWEKLKKEFLLIYDALEDRFTPFTSNLSGELGFSQRILNGI</sequence>
<feature type="domain" description="NOT2/NOT3/NOT5 C-terminal" evidence="5">
    <location>
        <begin position="366"/>
        <end position="488"/>
    </location>
</feature>
<feature type="compositionally biased region" description="Polar residues" evidence="4">
    <location>
        <begin position="211"/>
        <end position="222"/>
    </location>
</feature>
<evidence type="ECO:0000259" key="5">
    <source>
        <dbReference type="Pfam" id="PF04153"/>
    </source>
</evidence>
<feature type="region of interest" description="Disordered" evidence="4">
    <location>
        <begin position="1"/>
        <end position="21"/>
    </location>
</feature>
<evidence type="ECO:0000313" key="7">
    <source>
        <dbReference type="Proteomes" id="UP000054454"/>
    </source>
</evidence>
<organism evidence="6 7">
    <name type="scientific">Pneumocystis carinii (strain B80)</name>
    <name type="common">Rat pneumocystis pneumonia agent</name>
    <name type="synonym">Pneumocystis carinii f. sp. carinii</name>
    <dbReference type="NCBI Taxonomy" id="1408658"/>
    <lineage>
        <taxon>Eukaryota</taxon>
        <taxon>Fungi</taxon>
        <taxon>Dikarya</taxon>
        <taxon>Ascomycota</taxon>
        <taxon>Taphrinomycotina</taxon>
        <taxon>Pneumocystomycetes</taxon>
        <taxon>Pneumocystaceae</taxon>
        <taxon>Pneumocystis</taxon>
    </lineage>
</organism>
<evidence type="ECO:0000256" key="2">
    <source>
        <dbReference type="ARBA" id="ARBA00023015"/>
    </source>
</evidence>
<dbReference type="AlphaFoldDB" id="A0A0W4ZCK1"/>
<dbReference type="RefSeq" id="XP_018224706.1">
    <property type="nucleotide sequence ID" value="XM_018371571.1"/>
</dbReference>
<feature type="compositionally biased region" description="Polar residues" evidence="4">
    <location>
        <begin position="67"/>
        <end position="95"/>
    </location>
</feature>
<feature type="region of interest" description="Disordered" evidence="4">
    <location>
        <begin position="67"/>
        <end position="101"/>
    </location>
</feature>